<gene>
    <name evidence="4" type="ORF">MUK42_13873</name>
</gene>
<name>A0A9E7IA99_9LILI</name>
<dbReference type="Gene3D" id="3.30.40.10">
    <property type="entry name" value="Zinc/RING finger domain, C3HC4 (zinc finger)"/>
    <property type="match status" value="1"/>
</dbReference>
<dbReference type="PANTHER" id="PTHR46629">
    <property type="entry name" value="OS01G0917900 PROTEIN"/>
    <property type="match status" value="1"/>
</dbReference>
<evidence type="ECO:0000313" key="5">
    <source>
        <dbReference type="Proteomes" id="UP001055439"/>
    </source>
</evidence>
<evidence type="ECO:0000256" key="1">
    <source>
        <dbReference type="PROSITE-ProRule" id="PRU00175"/>
    </source>
</evidence>
<dbReference type="InterPro" id="IPR013083">
    <property type="entry name" value="Znf_RING/FYVE/PHD"/>
</dbReference>
<dbReference type="SUPFAM" id="SSF57850">
    <property type="entry name" value="RING/U-box"/>
    <property type="match status" value="1"/>
</dbReference>
<protein>
    <submittedName>
        <fullName evidence="4">RING</fullName>
    </submittedName>
</protein>
<evidence type="ECO:0000259" key="3">
    <source>
        <dbReference type="PROSITE" id="PS50089"/>
    </source>
</evidence>
<keyword evidence="5" id="KW-1185">Reference proteome</keyword>
<reference evidence="4" key="1">
    <citation type="submission" date="2022-05" db="EMBL/GenBank/DDBJ databases">
        <title>The Musa troglodytarum L. genome provides insights into the mechanism of non-climacteric behaviour and enrichment of carotenoids.</title>
        <authorList>
            <person name="Wang J."/>
        </authorList>
    </citation>
    <scope>NUCLEOTIDE SEQUENCE</scope>
    <source>
        <tissue evidence="4">Leaf</tissue>
    </source>
</reference>
<dbReference type="GO" id="GO:0008270">
    <property type="term" value="F:zinc ion binding"/>
    <property type="evidence" value="ECO:0007669"/>
    <property type="project" value="UniProtKB-KW"/>
</dbReference>
<feature type="region of interest" description="Disordered" evidence="2">
    <location>
        <begin position="147"/>
        <end position="203"/>
    </location>
</feature>
<sequence>MEGRGLRRSLTLPEQQAVVVSCNLGDLLKVQDEDEVRPSSAVAACAKRGASSASGGGGGGRTLLDIMREEPGPNAVVVGRSSGNGIKWKSFKDRLHLRLRRAGAAWAVSCSQFNPMSYPELFVSVHTNPGLSRPVSRSTSIRNSELPVPASISGTENNPAATDAAASAAVAAPSPPEEHPSDAAGNGESSDHGSTATAAEEEPVRVSLMALLEQTDRQWSSAGEGSPPAAAMAALSEEEPAAAEDVGGGILHVCCVCMVRHKGAAFIPCGHTFCRLCSRELWVNRGSCPLCNGNILEILDIF</sequence>
<dbReference type="Pfam" id="PF13920">
    <property type="entry name" value="zf-C3HC4_3"/>
    <property type="match status" value="1"/>
</dbReference>
<accession>A0A9E7IA99</accession>
<organism evidence="4 5">
    <name type="scientific">Musa troglodytarum</name>
    <name type="common">fe'i banana</name>
    <dbReference type="NCBI Taxonomy" id="320322"/>
    <lineage>
        <taxon>Eukaryota</taxon>
        <taxon>Viridiplantae</taxon>
        <taxon>Streptophyta</taxon>
        <taxon>Embryophyta</taxon>
        <taxon>Tracheophyta</taxon>
        <taxon>Spermatophyta</taxon>
        <taxon>Magnoliopsida</taxon>
        <taxon>Liliopsida</taxon>
        <taxon>Zingiberales</taxon>
        <taxon>Musaceae</taxon>
        <taxon>Musa</taxon>
    </lineage>
</organism>
<dbReference type="EMBL" id="CP097511">
    <property type="protein sequence ID" value="URE49050.1"/>
    <property type="molecule type" value="Genomic_DNA"/>
</dbReference>
<feature type="domain" description="RING-type" evidence="3">
    <location>
        <begin position="254"/>
        <end position="292"/>
    </location>
</feature>
<dbReference type="CDD" id="cd16449">
    <property type="entry name" value="RING-HC"/>
    <property type="match status" value="1"/>
</dbReference>
<dbReference type="InterPro" id="IPR001841">
    <property type="entry name" value="Znf_RING"/>
</dbReference>
<dbReference type="SMART" id="SM00184">
    <property type="entry name" value="RING"/>
    <property type="match status" value="1"/>
</dbReference>
<evidence type="ECO:0000256" key="2">
    <source>
        <dbReference type="SAM" id="MobiDB-lite"/>
    </source>
</evidence>
<proteinExistence type="predicted"/>
<keyword evidence="1" id="KW-0862">Zinc</keyword>
<dbReference type="OrthoDB" id="1711136at2759"/>
<keyword evidence="1" id="KW-0479">Metal-binding</keyword>
<dbReference type="Proteomes" id="UP001055439">
    <property type="component" value="Chromosome 9"/>
</dbReference>
<evidence type="ECO:0000313" key="4">
    <source>
        <dbReference type="EMBL" id="URE49050.1"/>
    </source>
</evidence>
<dbReference type="AlphaFoldDB" id="A0A9E7IA99"/>
<keyword evidence="1" id="KW-0863">Zinc-finger</keyword>
<feature type="compositionally biased region" description="Low complexity" evidence="2">
    <location>
        <begin position="159"/>
        <end position="172"/>
    </location>
</feature>
<dbReference type="PROSITE" id="PS50089">
    <property type="entry name" value="ZF_RING_2"/>
    <property type="match status" value="1"/>
</dbReference>